<organism evidence="1 2">
    <name type="scientific">Rubroshorea leprosula</name>
    <dbReference type="NCBI Taxonomy" id="152421"/>
    <lineage>
        <taxon>Eukaryota</taxon>
        <taxon>Viridiplantae</taxon>
        <taxon>Streptophyta</taxon>
        <taxon>Embryophyta</taxon>
        <taxon>Tracheophyta</taxon>
        <taxon>Spermatophyta</taxon>
        <taxon>Magnoliopsida</taxon>
        <taxon>eudicotyledons</taxon>
        <taxon>Gunneridae</taxon>
        <taxon>Pentapetalae</taxon>
        <taxon>rosids</taxon>
        <taxon>malvids</taxon>
        <taxon>Malvales</taxon>
        <taxon>Dipterocarpaceae</taxon>
        <taxon>Rubroshorea</taxon>
    </lineage>
</organism>
<evidence type="ECO:0000313" key="1">
    <source>
        <dbReference type="EMBL" id="GKV02588.1"/>
    </source>
</evidence>
<sequence length="63" mass="7326">MLNLECSKHLLPPFSATHAVTPHNPNPRRDRRGALMRRVPQMHKARNLLNKISFDTIKFPIKI</sequence>
<gene>
    <name evidence="1" type="ORF">SLEP1_g15009</name>
</gene>
<reference evidence="1 2" key="1">
    <citation type="journal article" date="2021" name="Commun. Biol.">
        <title>The genome of Shorea leprosula (Dipterocarpaceae) highlights the ecological relevance of drought in aseasonal tropical rainforests.</title>
        <authorList>
            <person name="Ng K.K.S."/>
            <person name="Kobayashi M.J."/>
            <person name="Fawcett J.A."/>
            <person name="Hatakeyama M."/>
            <person name="Paape T."/>
            <person name="Ng C.H."/>
            <person name="Ang C.C."/>
            <person name="Tnah L.H."/>
            <person name="Lee C.T."/>
            <person name="Nishiyama T."/>
            <person name="Sese J."/>
            <person name="O'Brien M.J."/>
            <person name="Copetti D."/>
            <person name="Mohd Noor M.I."/>
            <person name="Ong R.C."/>
            <person name="Putra M."/>
            <person name="Sireger I.Z."/>
            <person name="Indrioko S."/>
            <person name="Kosugi Y."/>
            <person name="Izuno A."/>
            <person name="Isagi Y."/>
            <person name="Lee S.L."/>
            <person name="Shimizu K.K."/>
        </authorList>
    </citation>
    <scope>NUCLEOTIDE SEQUENCE [LARGE SCALE GENOMIC DNA]</scope>
    <source>
        <strain evidence="1">214</strain>
    </source>
</reference>
<dbReference type="EMBL" id="BPVZ01000019">
    <property type="protein sequence ID" value="GKV02588.1"/>
    <property type="molecule type" value="Genomic_DNA"/>
</dbReference>
<name>A0AAV5IXM5_9ROSI</name>
<accession>A0AAV5IXM5</accession>
<proteinExistence type="predicted"/>
<dbReference type="Proteomes" id="UP001054252">
    <property type="component" value="Unassembled WGS sequence"/>
</dbReference>
<dbReference type="AlphaFoldDB" id="A0AAV5IXM5"/>
<evidence type="ECO:0000313" key="2">
    <source>
        <dbReference type="Proteomes" id="UP001054252"/>
    </source>
</evidence>
<keyword evidence="2" id="KW-1185">Reference proteome</keyword>
<protein>
    <submittedName>
        <fullName evidence="1">Uncharacterized protein</fullName>
    </submittedName>
</protein>
<comment type="caution">
    <text evidence="1">The sequence shown here is derived from an EMBL/GenBank/DDBJ whole genome shotgun (WGS) entry which is preliminary data.</text>
</comment>